<dbReference type="GO" id="GO:0006261">
    <property type="term" value="P:DNA-templated DNA replication"/>
    <property type="evidence" value="ECO:0007669"/>
    <property type="project" value="TreeGrafter"/>
</dbReference>
<evidence type="ECO:0008006" key="4">
    <source>
        <dbReference type="Google" id="ProtNLM"/>
    </source>
</evidence>
<dbReference type="GO" id="GO:0043625">
    <property type="term" value="C:delta DNA polymerase complex"/>
    <property type="evidence" value="ECO:0007669"/>
    <property type="project" value="TreeGrafter"/>
</dbReference>
<comment type="caution">
    <text evidence="2">The sequence shown here is derived from an EMBL/GenBank/DDBJ whole genome shotgun (WGS) entry which is preliminary data.</text>
</comment>
<dbReference type="PANTHER" id="PTHR14303:SF0">
    <property type="entry name" value="DNA POLYMERASE DELTA SUBUNIT 4"/>
    <property type="match status" value="1"/>
</dbReference>
<accession>A0A0W0G6R7</accession>
<feature type="compositionally biased region" description="Basic and acidic residues" evidence="1">
    <location>
        <begin position="71"/>
        <end position="81"/>
    </location>
</feature>
<dbReference type="GO" id="GO:0003887">
    <property type="term" value="F:DNA-directed DNA polymerase activity"/>
    <property type="evidence" value="ECO:0007669"/>
    <property type="project" value="TreeGrafter"/>
</dbReference>
<organism evidence="2 3">
    <name type="scientific">Moniliophthora roreri</name>
    <name type="common">Frosty pod rot fungus</name>
    <name type="synonym">Monilia roreri</name>
    <dbReference type="NCBI Taxonomy" id="221103"/>
    <lineage>
        <taxon>Eukaryota</taxon>
        <taxon>Fungi</taxon>
        <taxon>Dikarya</taxon>
        <taxon>Basidiomycota</taxon>
        <taxon>Agaricomycotina</taxon>
        <taxon>Agaricomycetes</taxon>
        <taxon>Agaricomycetidae</taxon>
        <taxon>Agaricales</taxon>
        <taxon>Marasmiineae</taxon>
        <taxon>Marasmiaceae</taxon>
        <taxon>Moniliophthora</taxon>
    </lineage>
</organism>
<proteinExistence type="predicted"/>
<evidence type="ECO:0000256" key="1">
    <source>
        <dbReference type="SAM" id="MobiDB-lite"/>
    </source>
</evidence>
<dbReference type="eggNOG" id="ENOG502SC9I">
    <property type="taxonomic scope" value="Eukaryota"/>
</dbReference>
<dbReference type="EMBL" id="LATX01000961">
    <property type="protein sequence ID" value="KTB44266.1"/>
    <property type="molecule type" value="Genomic_DNA"/>
</dbReference>
<gene>
    <name evidence="2" type="ORF">WG66_3161</name>
</gene>
<feature type="region of interest" description="Disordered" evidence="1">
    <location>
        <begin position="1"/>
        <end position="85"/>
    </location>
</feature>
<name>A0A0W0G6R7_MONRR</name>
<dbReference type="InterPro" id="IPR007218">
    <property type="entry name" value="DNA_pol_delta_4"/>
</dbReference>
<evidence type="ECO:0000313" key="3">
    <source>
        <dbReference type="Proteomes" id="UP000054988"/>
    </source>
</evidence>
<sequence>MPPTRSKNSSEMKQTRLSFTSMKRTDSGPKGKLGTPTRSPETIAVKDSSSSDSEVEQEVRKKRKNRKSSAGKKEKGLEDVKPTVLDQDPPRLELKIKDPRWNAISTAARAKMNNLPPIHAEGKNRVHHTLNVFDMTYEYGPCMGLTRLERWERANAMGLNPPVEIREILLTRQGIEDTDYAQCSLYGQI</sequence>
<evidence type="ECO:0000313" key="2">
    <source>
        <dbReference type="EMBL" id="KTB44266.1"/>
    </source>
</evidence>
<protein>
    <recommendedName>
        <fullName evidence="4">Dna polymerase delta subunit 4</fullName>
    </recommendedName>
</protein>
<dbReference type="AlphaFoldDB" id="A0A0W0G6R7"/>
<dbReference type="Proteomes" id="UP000054988">
    <property type="component" value="Unassembled WGS sequence"/>
</dbReference>
<feature type="compositionally biased region" description="Basic residues" evidence="1">
    <location>
        <begin position="60"/>
        <end position="70"/>
    </location>
</feature>
<dbReference type="GO" id="GO:0000731">
    <property type="term" value="P:DNA synthesis involved in DNA repair"/>
    <property type="evidence" value="ECO:0007669"/>
    <property type="project" value="InterPro"/>
</dbReference>
<dbReference type="PANTHER" id="PTHR14303">
    <property type="entry name" value="DNA POLYMERASE DELTA SUBUNIT 4"/>
    <property type="match status" value="1"/>
</dbReference>
<dbReference type="Pfam" id="PF04081">
    <property type="entry name" value="DNA_pol_delta_4"/>
    <property type="match status" value="1"/>
</dbReference>
<reference evidence="2 3" key="1">
    <citation type="submission" date="2015-12" db="EMBL/GenBank/DDBJ databases">
        <title>Draft genome sequence of Moniliophthora roreri, the causal agent of frosty pod rot of cacao.</title>
        <authorList>
            <person name="Aime M.C."/>
            <person name="Diaz-Valderrama J.R."/>
            <person name="Kijpornyongpan T."/>
            <person name="Phillips-Mora W."/>
        </authorList>
    </citation>
    <scope>NUCLEOTIDE SEQUENCE [LARGE SCALE GENOMIC DNA]</scope>
    <source>
        <strain evidence="2 3">MCA 2952</strain>
    </source>
</reference>